<dbReference type="EMBL" id="CAJVQB010061454">
    <property type="protein sequence ID" value="CAG8839866.1"/>
    <property type="molecule type" value="Genomic_DNA"/>
</dbReference>
<reference evidence="1 2" key="1">
    <citation type="submission" date="2021-06" db="EMBL/GenBank/DDBJ databases">
        <authorList>
            <person name="Kallberg Y."/>
            <person name="Tangrot J."/>
            <person name="Rosling A."/>
        </authorList>
    </citation>
    <scope>NUCLEOTIDE SEQUENCE [LARGE SCALE GENOMIC DNA]</scope>
    <source>
        <strain evidence="1 2">120-4 pot B 10/14</strain>
    </source>
</reference>
<accession>A0ABN7WSM4</accession>
<organism evidence="1 2">
    <name type="scientific">Gigaspora margarita</name>
    <dbReference type="NCBI Taxonomy" id="4874"/>
    <lineage>
        <taxon>Eukaryota</taxon>
        <taxon>Fungi</taxon>
        <taxon>Fungi incertae sedis</taxon>
        <taxon>Mucoromycota</taxon>
        <taxon>Glomeromycotina</taxon>
        <taxon>Glomeromycetes</taxon>
        <taxon>Diversisporales</taxon>
        <taxon>Gigasporaceae</taxon>
        <taxon>Gigaspora</taxon>
    </lineage>
</organism>
<proteinExistence type="predicted"/>
<name>A0ABN7WSM4_GIGMA</name>
<feature type="non-terminal residue" evidence="1">
    <location>
        <position position="45"/>
    </location>
</feature>
<sequence length="45" mass="5117">MTARHNSCEKATLEHSLHYPNNQAHNDCELSTNKPHNDCEIPTTI</sequence>
<evidence type="ECO:0000313" key="2">
    <source>
        <dbReference type="Proteomes" id="UP000789901"/>
    </source>
</evidence>
<comment type="caution">
    <text evidence="1">The sequence shown here is derived from an EMBL/GenBank/DDBJ whole genome shotgun (WGS) entry which is preliminary data.</text>
</comment>
<protein>
    <submittedName>
        <fullName evidence="1">40531_t:CDS:1</fullName>
    </submittedName>
</protein>
<keyword evidence="2" id="KW-1185">Reference proteome</keyword>
<evidence type="ECO:0000313" key="1">
    <source>
        <dbReference type="EMBL" id="CAG8839866.1"/>
    </source>
</evidence>
<dbReference type="Proteomes" id="UP000789901">
    <property type="component" value="Unassembled WGS sequence"/>
</dbReference>
<gene>
    <name evidence="1" type="ORF">GMARGA_LOCUS34645</name>
</gene>